<sequence length="233" mass="24596">MSQYQNQYGAQTGMTDEYGNPVNQVDQYGNPISGGGFTGEAGRQHFGTTGGATDHGHGHGQQHRGVDQTTGYGTHTGGVGGYGTKPEYGSTNTGSGYGTGTGYGGSGTTEYVREEHHGDKKGVMDKIKEKIPGTEQSRTHTDGTGYGSTGYGASGGGIGNTGQEYVREERHVHPGDKKHGSAGQEYVKEERRGIGNTGQEYVREEHRVDHGEKKGIMDKIKEKLPGTGGCTGH</sequence>
<feature type="compositionally biased region" description="Basic and acidic residues" evidence="3">
    <location>
        <begin position="201"/>
        <end position="224"/>
    </location>
</feature>
<evidence type="ECO:0000256" key="3">
    <source>
        <dbReference type="SAM" id="MobiDB-lite"/>
    </source>
</evidence>
<dbReference type="PROSITE" id="PS00823">
    <property type="entry name" value="DEHYDRIN_2"/>
    <property type="match status" value="2"/>
</dbReference>
<feature type="region of interest" description="Disordered" evidence="3">
    <location>
        <begin position="1"/>
        <end position="98"/>
    </location>
</feature>
<evidence type="ECO:0000256" key="2">
    <source>
        <dbReference type="RuleBase" id="RU003995"/>
    </source>
</evidence>
<dbReference type="InterPro" id="IPR000167">
    <property type="entry name" value="Dehydrin"/>
</dbReference>
<dbReference type="PANTHER" id="PTHR33346">
    <property type="entry name" value="DEHYDRIN XERO 2-RELATED"/>
    <property type="match status" value="1"/>
</dbReference>
<feature type="compositionally biased region" description="Basic and acidic residues" evidence="3">
    <location>
        <begin position="132"/>
        <end position="141"/>
    </location>
</feature>
<comment type="similarity">
    <text evidence="1 2">Belongs to the plant dehydrin family.</text>
</comment>
<feature type="compositionally biased region" description="Gly residues" evidence="3">
    <location>
        <begin position="144"/>
        <end position="157"/>
    </location>
</feature>
<dbReference type="Gramene" id="Psat01G0101000-T1">
    <property type="protein sequence ID" value="KAI5441781.1"/>
    <property type="gene ID" value="KIW84_011010"/>
</dbReference>
<dbReference type="Pfam" id="PF00257">
    <property type="entry name" value="Dehydrin"/>
    <property type="match status" value="1"/>
</dbReference>
<dbReference type="GO" id="GO:0009631">
    <property type="term" value="P:cold acclimation"/>
    <property type="evidence" value="ECO:0007669"/>
    <property type="project" value="TreeGrafter"/>
</dbReference>
<protein>
    <submittedName>
        <fullName evidence="4">Dehydrin dhn1</fullName>
    </submittedName>
</protein>
<organism evidence="4 5">
    <name type="scientific">Pisum sativum</name>
    <name type="common">Garden pea</name>
    <name type="synonym">Lathyrus oleraceus</name>
    <dbReference type="NCBI Taxonomy" id="3888"/>
    <lineage>
        <taxon>Eukaryota</taxon>
        <taxon>Viridiplantae</taxon>
        <taxon>Streptophyta</taxon>
        <taxon>Embryophyta</taxon>
        <taxon>Tracheophyta</taxon>
        <taxon>Spermatophyta</taxon>
        <taxon>Magnoliopsida</taxon>
        <taxon>eudicotyledons</taxon>
        <taxon>Gunneridae</taxon>
        <taxon>Pentapetalae</taxon>
        <taxon>rosids</taxon>
        <taxon>fabids</taxon>
        <taxon>Fabales</taxon>
        <taxon>Fabaceae</taxon>
        <taxon>Papilionoideae</taxon>
        <taxon>50 kb inversion clade</taxon>
        <taxon>NPAAA clade</taxon>
        <taxon>Hologalegina</taxon>
        <taxon>IRL clade</taxon>
        <taxon>Fabeae</taxon>
        <taxon>Lathyrus</taxon>
    </lineage>
</organism>
<reference evidence="4 5" key="1">
    <citation type="journal article" date="2022" name="Nat. Genet.">
        <title>Improved pea reference genome and pan-genome highlight genomic features and evolutionary characteristics.</title>
        <authorList>
            <person name="Yang T."/>
            <person name="Liu R."/>
            <person name="Luo Y."/>
            <person name="Hu S."/>
            <person name="Wang D."/>
            <person name="Wang C."/>
            <person name="Pandey M.K."/>
            <person name="Ge S."/>
            <person name="Xu Q."/>
            <person name="Li N."/>
            <person name="Li G."/>
            <person name="Huang Y."/>
            <person name="Saxena R.K."/>
            <person name="Ji Y."/>
            <person name="Li M."/>
            <person name="Yan X."/>
            <person name="He Y."/>
            <person name="Liu Y."/>
            <person name="Wang X."/>
            <person name="Xiang C."/>
            <person name="Varshney R.K."/>
            <person name="Ding H."/>
            <person name="Gao S."/>
            <person name="Zong X."/>
        </authorList>
    </citation>
    <scope>NUCLEOTIDE SEQUENCE [LARGE SCALE GENOMIC DNA]</scope>
    <source>
        <strain evidence="4 5">cv. Zhongwan 6</strain>
    </source>
</reference>
<feature type="region of interest" description="Disordered" evidence="3">
    <location>
        <begin position="132"/>
        <end position="157"/>
    </location>
</feature>
<evidence type="ECO:0000313" key="5">
    <source>
        <dbReference type="Proteomes" id="UP001058974"/>
    </source>
</evidence>
<accession>A0A9D4YQ42</accession>
<dbReference type="GO" id="GO:0009737">
    <property type="term" value="P:response to abscisic acid"/>
    <property type="evidence" value="ECO:0007669"/>
    <property type="project" value="TreeGrafter"/>
</dbReference>
<dbReference type="Proteomes" id="UP001058974">
    <property type="component" value="Chromosome 1"/>
</dbReference>
<gene>
    <name evidence="4" type="ORF">KIW84_011010</name>
</gene>
<evidence type="ECO:0000313" key="4">
    <source>
        <dbReference type="EMBL" id="KAI5441781.1"/>
    </source>
</evidence>
<proteinExistence type="inferred from homology"/>
<keyword evidence="5" id="KW-1185">Reference proteome</keyword>
<comment type="caution">
    <text evidence="4">The sequence shown here is derived from an EMBL/GenBank/DDBJ whole genome shotgun (WGS) entry which is preliminary data.</text>
</comment>
<feature type="compositionally biased region" description="Polar residues" evidence="3">
    <location>
        <begin position="1"/>
        <end position="14"/>
    </location>
</feature>
<evidence type="ECO:0000256" key="1">
    <source>
        <dbReference type="ARBA" id="ARBA00008403"/>
    </source>
</evidence>
<dbReference type="InterPro" id="IPR030513">
    <property type="entry name" value="Dehydrin_CS"/>
</dbReference>
<dbReference type="PANTHER" id="PTHR33346:SF42">
    <property type="entry name" value="DEHYDRIN XERO 1"/>
    <property type="match status" value="1"/>
</dbReference>
<name>A0A9D4YQ42_PEA</name>
<dbReference type="EMBL" id="JAMSHJ010000001">
    <property type="protein sequence ID" value="KAI5441781.1"/>
    <property type="molecule type" value="Genomic_DNA"/>
</dbReference>
<dbReference type="GO" id="GO:0005829">
    <property type="term" value="C:cytosol"/>
    <property type="evidence" value="ECO:0007669"/>
    <property type="project" value="TreeGrafter"/>
</dbReference>
<feature type="compositionally biased region" description="Gly residues" evidence="3">
    <location>
        <begin position="74"/>
        <end position="83"/>
    </location>
</feature>
<feature type="region of interest" description="Disordered" evidence="3">
    <location>
        <begin position="171"/>
        <end position="233"/>
    </location>
</feature>
<dbReference type="AlphaFoldDB" id="A0A9D4YQ42"/>
<dbReference type="GO" id="GO:0009414">
    <property type="term" value="P:response to water deprivation"/>
    <property type="evidence" value="ECO:0007669"/>
    <property type="project" value="UniProtKB-ARBA"/>
</dbReference>